<dbReference type="Gene3D" id="3.90.180.10">
    <property type="entry name" value="Medium-chain alcohol dehydrogenases, catalytic domain"/>
    <property type="match status" value="1"/>
</dbReference>
<sequence>MKKDQSSINMKAIVCKKYGGPGVLQLVDMPRPVPGDKEILIRVHASTVSAAAIHIRNGFFPGSALITLLLRLQFGIRGPVHPVLGAEFSGVVQAVGKDVQLYKAGDEVYGTTTGLKQGAYADYLCVPEKWQQGLITIKPQTLSFEMAAALPVGGITALQLLLKGGVGAGKTVLVYGASGSVGTYAMQIARHYGAHVTAVCSAANRQLVMSIGADVFLDYTAGAIEACKQKFDIVMDAVAKVPASRLKPLLNKQGVFVSVRAITREKMSYLQLLHQMIEEEKLLPVIDRVYPFDRLVAAHTYVDQGHKKGNVVIKHI</sequence>
<dbReference type="SUPFAM" id="SSF50129">
    <property type="entry name" value="GroES-like"/>
    <property type="match status" value="1"/>
</dbReference>
<dbReference type="PANTHER" id="PTHR11695:SF648">
    <property type="entry name" value="ZINC-BINDING OXIDOREDUCTASE"/>
    <property type="match status" value="1"/>
</dbReference>
<dbReference type="InterPro" id="IPR013149">
    <property type="entry name" value="ADH-like_C"/>
</dbReference>
<reference evidence="3" key="1">
    <citation type="journal article" date="2019" name="Int. J. Syst. Evol. Microbiol.">
        <title>The Global Catalogue of Microorganisms (GCM) 10K type strain sequencing project: providing services to taxonomists for standard genome sequencing and annotation.</title>
        <authorList>
            <consortium name="The Broad Institute Genomics Platform"/>
            <consortium name="The Broad Institute Genome Sequencing Center for Infectious Disease"/>
            <person name="Wu L."/>
            <person name="Ma J."/>
        </authorList>
    </citation>
    <scope>NUCLEOTIDE SEQUENCE [LARGE SCALE GENOMIC DNA]</scope>
    <source>
        <strain evidence="3">KCTC 23299</strain>
    </source>
</reference>
<evidence type="ECO:0000313" key="3">
    <source>
        <dbReference type="Proteomes" id="UP001597511"/>
    </source>
</evidence>
<accession>A0ABW6AC04</accession>
<dbReference type="Proteomes" id="UP001597511">
    <property type="component" value="Unassembled WGS sequence"/>
</dbReference>
<name>A0ABW6AC04_9BACT</name>
<dbReference type="CDD" id="cd08267">
    <property type="entry name" value="MDR1"/>
    <property type="match status" value="1"/>
</dbReference>
<dbReference type="SMART" id="SM00829">
    <property type="entry name" value="PKS_ER"/>
    <property type="match status" value="1"/>
</dbReference>
<feature type="domain" description="Enoyl reductase (ER)" evidence="1">
    <location>
        <begin position="19"/>
        <end position="313"/>
    </location>
</feature>
<gene>
    <name evidence="2" type="ORF">ACFS6H_19755</name>
</gene>
<dbReference type="EMBL" id="JBHUOZ010000003">
    <property type="protein sequence ID" value="MFD2921965.1"/>
    <property type="molecule type" value="Genomic_DNA"/>
</dbReference>
<dbReference type="InterPro" id="IPR050700">
    <property type="entry name" value="YIM1/Zinc_Alcohol_DH_Fams"/>
</dbReference>
<dbReference type="InterPro" id="IPR036291">
    <property type="entry name" value="NAD(P)-bd_dom_sf"/>
</dbReference>
<dbReference type="Pfam" id="PF00107">
    <property type="entry name" value="ADH_zinc_N"/>
    <property type="match status" value="1"/>
</dbReference>
<protein>
    <submittedName>
        <fullName evidence="2">NAD(P)-dependent alcohol dehydrogenase</fullName>
    </submittedName>
</protein>
<dbReference type="Pfam" id="PF08240">
    <property type="entry name" value="ADH_N"/>
    <property type="match status" value="1"/>
</dbReference>
<dbReference type="RefSeq" id="WP_386103217.1">
    <property type="nucleotide sequence ID" value="NZ_JBHUOZ010000003.1"/>
</dbReference>
<organism evidence="2 3">
    <name type="scientific">Terrimonas rubra</name>
    <dbReference type="NCBI Taxonomy" id="1035890"/>
    <lineage>
        <taxon>Bacteria</taxon>
        <taxon>Pseudomonadati</taxon>
        <taxon>Bacteroidota</taxon>
        <taxon>Chitinophagia</taxon>
        <taxon>Chitinophagales</taxon>
        <taxon>Chitinophagaceae</taxon>
        <taxon>Terrimonas</taxon>
    </lineage>
</organism>
<dbReference type="InterPro" id="IPR020843">
    <property type="entry name" value="ER"/>
</dbReference>
<evidence type="ECO:0000313" key="2">
    <source>
        <dbReference type="EMBL" id="MFD2921965.1"/>
    </source>
</evidence>
<comment type="caution">
    <text evidence="2">The sequence shown here is derived from an EMBL/GenBank/DDBJ whole genome shotgun (WGS) entry which is preliminary data.</text>
</comment>
<evidence type="ECO:0000259" key="1">
    <source>
        <dbReference type="SMART" id="SM00829"/>
    </source>
</evidence>
<dbReference type="InterPro" id="IPR011032">
    <property type="entry name" value="GroES-like_sf"/>
</dbReference>
<dbReference type="InterPro" id="IPR013154">
    <property type="entry name" value="ADH-like_N"/>
</dbReference>
<dbReference type="Gene3D" id="3.40.50.720">
    <property type="entry name" value="NAD(P)-binding Rossmann-like Domain"/>
    <property type="match status" value="1"/>
</dbReference>
<dbReference type="Pfam" id="PF13602">
    <property type="entry name" value="ADH_zinc_N_2"/>
    <property type="match status" value="1"/>
</dbReference>
<proteinExistence type="predicted"/>
<dbReference type="PANTHER" id="PTHR11695">
    <property type="entry name" value="ALCOHOL DEHYDROGENASE RELATED"/>
    <property type="match status" value="1"/>
</dbReference>
<keyword evidence="3" id="KW-1185">Reference proteome</keyword>
<dbReference type="SUPFAM" id="SSF51735">
    <property type="entry name" value="NAD(P)-binding Rossmann-fold domains"/>
    <property type="match status" value="1"/>
</dbReference>